<dbReference type="EMBL" id="JBHSEK010000003">
    <property type="protein sequence ID" value="MFC4489267.1"/>
    <property type="molecule type" value="Genomic_DNA"/>
</dbReference>
<evidence type="ECO:0000256" key="2">
    <source>
        <dbReference type="ARBA" id="ARBA00022448"/>
    </source>
</evidence>
<organism evidence="11 12">
    <name type="scientific">Chromobacterium aquaticum</name>
    <dbReference type="NCBI Taxonomy" id="467180"/>
    <lineage>
        <taxon>Bacteria</taxon>
        <taxon>Pseudomonadati</taxon>
        <taxon>Pseudomonadota</taxon>
        <taxon>Betaproteobacteria</taxon>
        <taxon>Neisseriales</taxon>
        <taxon>Chromobacteriaceae</taxon>
        <taxon>Chromobacterium</taxon>
    </lineage>
</organism>
<sequence>MPRPAALLRQLHLPDLPAAVLIGLLGAAAVSGFHLALNALEHLLTGMSGSLVGIARQLPAWQRAALPAVGGLLAGLVLQHGLRLARGSAGGDYLEAVRVGDGRLGLRTVLIKCLSSLFTVASGGSIGREGAMVSLAALGGSLLARRQRLSLPRRRLLVACGIAAGWSAAYHAPLAGVLFVCQVVRPRRRWRGLPPLIVASAVASLASGAWFKLPAIYHVPPLPALTTTALLAYCLVACALGLLAPWFLQAMNAARRAFAAIGLALPARMALGGLIVGSLAWFWPEMWGNGYSTVSALLTAAPLWQTLLALLLCKLLATAATSGSGAVGGIFTPMLFVGAAGGALIGLSLNALWPGAAPLAGVIVTGMAAFLAATAQAPWLAVVMMLEMTASFGLTAPLLLASWLAARLSRRLLGGRALYDGR</sequence>
<accession>A0ABV8ZQN8</accession>
<keyword evidence="12" id="KW-1185">Reference proteome</keyword>
<evidence type="ECO:0000256" key="8">
    <source>
        <dbReference type="ARBA" id="ARBA00023214"/>
    </source>
</evidence>
<feature type="transmembrane region" description="Helical" evidence="10">
    <location>
        <begin position="294"/>
        <end position="313"/>
    </location>
</feature>
<keyword evidence="4 10" id="KW-1133">Transmembrane helix</keyword>
<keyword evidence="7" id="KW-0869">Chloride channel</keyword>
<feature type="transmembrane region" description="Helical" evidence="10">
    <location>
        <begin position="230"/>
        <end position="248"/>
    </location>
</feature>
<comment type="caution">
    <text evidence="11">The sequence shown here is derived from an EMBL/GenBank/DDBJ whole genome shotgun (WGS) entry which is preliminary data.</text>
</comment>
<dbReference type="PANTHER" id="PTHR43427:SF6">
    <property type="entry name" value="CHLORIDE CHANNEL PROTEIN CLC-E"/>
    <property type="match status" value="1"/>
</dbReference>
<reference evidence="12" key="1">
    <citation type="journal article" date="2019" name="Int. J. Syst. Evol. Microbiol.">
        <title>The Global Catalogue of Microorganisms (GCM) 10K type strain sequencing project: providing services to taxonomists for standard genome sequencing and annotation.</title>
        <authorList>
            <consortium name="The Broad Institute Genomics Platform"/>
            <consortium name="The Broad Institute Genome Sequencing Center for Infectious Disease"/>
            <person name="Wu L."/>
            <person name="Ma J."/>
        </authorList>
    </citation>
    <scope>NUCLEOTIDE SEQUENCE [LARGE SCALE GENOMIC DNA]</scope>
    <source>
        <strain evidence="12">CGMCC 4.7608</strain>
    </source>
</reference>
<protein>
    <submittedName>
        <fullName evidence="11">Chloride channel protein</fullName>
    </submittedName>
</protein>
<keyword evidence="8" id="KW-0868">Chloride</keyword>
<dbReference type="InterPro" id="IPR014743">
    <property type="entry name" value="Cl-channel_core"/>
</dbReference>
<feature type="transmembrane region" description="Helical" evidence="10">
    <location>
        <begin position="325"/>
        <end position="345"/>
    </location>
</feature>
<keyword evidence="6 10" id="KW-0472">Membrane</keyword>
<evidence type="ECO:0000256" key="6">
    <source>
        <dbReference type="ARBA" id="ARBA00023136"/>
    </source>
</evidence>
<evidence type="ECO:0000256" key="10">
    <source>
        <dbReference type="SAM" id="Phobius"/>
    </source>
</evidence>
<dbReference type="CDD" id="cd00400">
    <property type="entry name" value="Voltage_gated_ClC"/>
    <property type="match status" value="1"/>
</dbReference>
<evidence type="ECO:0000256" key="3">
    <source>
        <dbReference type="ARBA" id="ARBA00022692"/>
    </source>
</evidence>
<evidence type="ECO:0000256" key="4">
    <source>
        <dbReference type="ARBA" id="ARBA00022989"/>
    </source>
</evidence>
<feature type="transmembrane region" description="Helical" evidence="10">
    <location>
        <begin position="20"/>
        <end position="40"/>
    </location>
</feature>
<dbReference type="Pfam" id="PF00654">
    <property type="entry name" value="Voltage_CLC"/>
    <property type="match status" value="1"/>
</dbReference>
<name>A0ABV8ZQN8_9NEIS</name>
<evidence type="ECO:0000313" key="11">
    <source>
        <dbReference type="EMBL" id="MFC4489267.1"/>
    </source>
</evidence>
<dbReference type="SUPFAM" id="SSF81340">
    <property type="entry name" value="Clc chloride channel"/>
    <property type="match status" value="1"/>
</dbReference>
<keyword evidence="5" id="KW-0406">Ion transport</keyword>
<feature type="transmembrane region" description="Helical" evidence="10">
    <location>
        <begin position="351"/>
        <end position="372"/>
    </location>
</feature>
<keyword evidence="9" id="KW-0407">Ion channel</keyword>
<dbReference type="PRINTS" id="PR00762">
    <property type="entry name" value="CLCHANNEL"/>
</dbReference>
<dbReference type="PANTHER" id="PTHR43427">
    <property type="entry name" value="CHLORIDE CHANNEL PROTEIN CLC-E"/>
    <property type="match status" value="1"/>
</dbReference>
<dbReference type="InterPro" id="IPR050368">
    <property type="entry name" value="ClC-type_chloride_channel"/>
</dbReference>
<feature type="transmembrane region" description="Helical" evidence="10">
    <location>
        <begin position="260"/>
        <end position="282"/>
    </location>
</feature>
<evidence type="ECO:0000256" key="7">
    <source>
        <dbReference type="ARBA" id="ARBA00023173"/>
    </source>
</evidence>
<evidence type="ECO:0000256" key="5">
    <source>
        <dbReference type="ARBA" id="ARBA00023065"/>
    </source>
</evidence>
<dbReference type="RefSeq" id="WP_231461125.1">
    <property type="nucleotide sequence ID" value="NZ_JAJOHW010000021.1"/>
</dbReference>
<feature type="transmembrane region" description="Helical" evidence="10">
    <location>
        <begin position="379"/>
        <end position="406"/>
    </location>
</feature>
<evidence type="ECO:0000256" key="1">
    <source>
        <dbReference type="ARBA" id="ARBA00004141"/>
    </source>
</evidence>
<proteinExistence type="predicted"/>
<dbReference type="Proteomes" id="UP001595999">
    <property type="component" value="Unassembled WGS sequence"/>
</dbReference>
<dbReference type="Gene3D" id="1.10.3080.10">
    <property type="entry name" value="Clc chloride channel"/>
    <property type="match status" value="1"/>
</dbReference>
<comment type="subcellular location">
    <subcellularLocation>
        <location evidence="1">Membrane</location>
        <topology evidence="1">Multi-pass membrane protein</topology>
    </subcellularLocation>
</comment>
<evidence type="ECO:0000313" key="12">
    <source>
        <dbReference type="Proteomes" id="UP001595999"/>
    </source>
</evidence>
<evidence type="ECO:0000256" key="9">
    <source>
        <dbReference type="ARBA" id="ARBA00023303"/>
    </source>
</evidence>
<gene>
    <name evidence="11" type="ORF">ACFO0R_06515</name>
</gene>
<keyword evidence="2" id="KW-0813">Transport</keyword>
<feature type="transmembrane region" description="Helical" evidence="10">
    <location>
        <begin position="193"/>
        <end position="210"/>
    </location>
</feature>
<dbReference type="InterPro" id="IPR001807">
    <property type="entry name" value="ClC"/>
</dbReference>
<keyword evidence="3 10" id="KW-0812">Transmembrane</keyword>